<keyword evidence="6" id="KW-1185">Reference proteome</keyword>
<keyword evidence="5" id="KW-0255">Endonuclease</keyword>
<organism evidence="5 6">
    <name type="scientific">Piscinibacterium candidicorallinum</name>
    <dbReference type="NCBI Taxonomy" id="1793872"/>
    <lineage>
        <taxon>Bacteria</taxon>
        <taxon>Pseudomonadati</taxon>
        <taxon>Pseudomonadota</taxon>
        <taxon>Betaproteobacteria</taxon>
        <taxon>Burkholderiales</taxon>
        <taxon>Piscinibacterium</taxon>
    </lineage>
</organism>
<dbReference type="EMBL" id="JBHRTI010000010">
    <property type="protein sequence ID" value="MFC3149193.1"/>
    <property type="molecule type" value="Genomic_DNA"/>
</dbReference>
<feature type="domain" description="Type I restriction modification DNA specificity" evidence="4">
    <location>
        <begin position="1"/>
        <end position="150"/>
    </location>
</feature>
<reference evidence="6" key="1">
    <citation type="journal article" date="2019" name="Int. J. Syst. Evol. Microbiol.">
        <title>The Global Catalogue of Microorganisms (GCM) 10K type strain sequencing project: providing services to taxonomists for standard genome sequencing and annotation.</title>
        <authorList>
            <consortium name="The Broad Institute Genomics Platform"/>
            <consortium name="The Broad Institute Genome Sequencing Center for Infectious Disease"/>
            <person name="Wu L."/>
            <person name="Ma J."/>
        </authorList>
    </citation>
    <scope>NUCLEOTIDE SEQUENCE [LARGE SCALE GENOMIC DNA]</scope>
    <source>
        <strain evidence="6">KCTC 52168</strain>
    </source>
</reference>
<keyword evidence="5" id="KW-0378">Hydrolase</keyword>
<dbReference type="RefSeq" id="WP_377305770.1">
    <property type="nucleotide sequence ID" value="NZ_CP180191.1"/>
</dbReference>
<dbReference type="Gene3D" id="3.90.220.20">
    <property type="entry name" value="DNA methylase specificity domains"/>
    <property type="match status" value="2"/>
</dbReference>
<dbReference type="PANTHER" id="PTHR43140">
    <property type="entry name" value="TYPE-1 RESTRICTION ENZYME ECOKI SPECIFICITY PROTEIN"/>
    <property type="match status" value="1"/>
</dbReference>
<dbReference type="SUPFAM" id="SSF116734">
    <property type="entry name" value="DNA methylase specificity domain"/>
    <property type="match status" value="2"/>
</dbReference>
<dbReference type="Proteomes" id="UP001595556">
    <property type="component" value="Unassembled WGS sequence"/>
</dbReference>
<comment type="caution">
    <text evidence="5">The sequence shown here is derived from an EMBL/GenBank/DDBJ whole genome shotgun (WGS) entry which is preliminary data.</text>
</comment>
<evidence type="ECO:0000256" key="3">
    <source>
        <dbReference type="ARBA" id="ARBA00023125"/>
    </source>
</evidence>
<feature type="domain" description="Type I restriction modification DNA specificity" evidence="4">
    <location>
        <begin position="230"/>
        <end position="352"/>
    </location>
</feature>
<gene>
    <name evidence="5" type="ORF">ACFOEN_16345</name>
</gene>
<sequence length="385" mass="42919">MKGWQSLPLEDCIEPVVYKTRVQRKDFLVDGDYPVVSQEEAFINGFWNQEADLFKVDRPVVVFGDHTRVLKFVDFDFVLGADGVKVLKPRPFLDPRFFYYELHTARLDSLGYARHYRLLREHHVAYPHLPEQRRIVAILDEAFEAIATAKANTEKNLQNAREAFTSALASTFPGGGDSNSLADLSLSISDGDHAPPPKAASGVPFITISNIDKETRKIDFTDAFAVPREYFEGLKSQRRPQPGDVLYTVTGSFGIPVLVEDEREFCFQRHIGLIRPRPDVNGRWLTYALLSPAAFAQADAGATGTAQRTVSLGTLRALRLPKVPSDAQCRDAERLDALDAEVDRLKRTSRAKLAALDELKKSLLQQAFTGQLTAKSADRQLATAA</sequence>
<protein>
    <submittedName>
        <fullName evidence="5">Restriction endonuclease subunit S</fullName>
        <ecNumber evidence="5">3.1.21.-</ecNumber>
    </submittedName>
</protein>
<evidence type="ECO:0000256" key="2">
    <source>
        <dbReference type="ARBA" id="ARBA00022747"/>
    </source>
</evidence>
<evidence type="ECO:0000313" key="6">
    <source>
        <dbReference type="Proteomes" id="UP001595556"/>
    </source>
</evidence>
<dbReference type="InterPro" id="IPR000055">
    <property type="entry name" value="Restrct_endonuc_typeI_TRD"/>
</dbReference>
<accession>A0ABV7H5L3</accession>
<dbReference type="Pfam" id="PF01420">
    <property type="entry name" value="Methylase_S"/>
    <property type="match status" value="2"/>
</dbReference>
<dbReference type="GO" id="GO:0004519">
    <property type="term" value="F:endonuclease activity"/>
    <property type="evidence" value="ECO:0007669"/>
    <property type="project" value="UniProtKB-KW"/>
</dbReference>
<proteinExistence type="inferred from homology"/>
<keyword evidence="5" id="KW-0540">Nuclease</keyword>
<evidence type="ECO:0000313" key="5">
    <source>
        <dbReference type="EMBL" id="MFC3149193.1"/>
    </source>
</evidence>
<dbReference type="GO" id="GO:0016787">
    <property type="term" value="F:hydrolase activity"/>
    <property type="evidence" value="ECO:0007669"/>
    <property type="project" value="UniProtKB-KW"/>
</dbReference>
<dbReference type="InterPro" id="IPR044946">
    <property type="entry name" value="Restrct_endonuc_typeI_TRD_sf"/>
</dbReference>
<dbReference type="PANTHER" id="PTHR43140:SF1">
    <property type="entry name" value="TYPE I RESTRICTION ENZYME ECOKI SPECIFICITY SUBUNIT"/>
    <property type="match status" value="1"/>
</dbReference>
<keyword evidence="3" id="KW-0238">DNA-binding</keyword>
<evidence type="ECO:0000259" key="4">
    <source>
        <dbReference type="Pfam" id="PF01420"/>
    </source>
</evidence>
<evidence type="ECO:0000256" key="1">
    <source>
        <dbReference type="ARBA" id="ARBA00010923"/>
    </source>
</evidence>
<dbReference type="InterPro" id="IPR051212">
    <property type="entry name" value="Type-I_RE_S_subunit"/>
</dbReference>
<comment type="similarity">
    <text evidence="1">Belongs to the type-I restriction system S methylase family.</text>
</comment>
<keyword evidence="2" id="KW-0680">Restriction system</keyword>
<name>A0ABV7H5L3_9BURK</name>
<dbReference type="EC" id="3.1.21.-" evidence="5"/>